<evidence type="ECO:0000256" key="4">
    <source>
        <dbReference type="ARBA" id="ARBA00022602"/>
    </source>
</evidence>
<evidence type="ECO:0000256" key="1">
    <source>
        <dbReference type="ARBA" id="ARBA00010497"/>
    </source>
</evidence>
<comment type="subunit">
    <text evidence="2">Heterodimer of an alpha and a beta subunit.</text>
</comment>
<dbReference type="PANTHER" id="PTHR11774:SF11">
    <property type="entry name" value="GERANYLGERANYL TRANSFERASE TYPE-2 SUBUNIT BETA"/>
    <property type="match status" value="1"/>
</dbReference>
<evidence type="ECO:0000256" key="6">
    <source>
        <dbReference type="ARBA" id="ARBA00022723"/>
    </source>
</evidence>
<dbReference type="InterPro" id="IPR008930">
    <property type="entry name" value="Terpenoid_cyclase/PrenylTrfase"/>
</dbReference>
<dbReference type="GO" id="GO:0072657">
    <property type="term" value="P:protein localization to membrane"/>
    <property type="evidence" value="ECO:0007669"/>
    <property type="project" value="UniProtKB-ARBA"/>
</dbReference>
<keyword evidence="5 11" id="KW-0808">Transferase</keyword>
<dbReference type="Pfam" id="PF00432">
    <property type="entry name" value="Prenyltrans"/>
    <property type="match status" value="1"/>
</dbReference>
<dbReference type="EC" id="2.5.1.60" evidence="3 11"/>
<keyword evidence="14" id="KW-1185">Reference proteome</keyword>
<dbReference type="InterPro" id="IPR045089">
    <property type="entry name" value="PGGT1B-like"/>
</dbReference>
<sequence>MTSSTLNAPPEELLVDLHVKYIQSLDEKRDHLYYHTTQHLRMNGIYWGLTALSLMRRKDALPRQEMLDWVMSCYDPVIGELGRDCGGELGGFAPHPDHEPHLHPTLSAIQILATHDALHLLDTDKLVQYVLSLQSPSGAFAGDQWGEQASRFTYCAVSCLSLLDRLDDLDTDRTVSWIEACTNFDGGFGMCPGAESHAAYVWTCLGTLAILGRLDLVDKDTLCWWLCERQLPCGGLNGRPEKLEDVCYSWWALASLAIMGREHWIDAQKLKSFILSAQDPDEGGIADRPEDLADVWHTVFGIAGLSLLSYPGLEPVDPIYCMPAEATKRLVGMRRGDGK</sequence>
<comment type="similarity">
    <text evidence="1 11">Belongs to the protein prenyltransferase subunit beta family.</text>
</comment>
<accession>A0A2X0PDS1</accession>
<comment type="function">
    <text evidence="11">Catalyzes the transfer of a geranylgeranyl moiety from geranylgeranyl diphosphate to both cysteines of proteins with the C-terminal sequence -XXCC, -XCXC and -CCXX.</text>
</comment>
<dbReference type="GO" id="GO:0046872">
    <property type="term" value="F:metal ion binding"/>
    <property type="evidence" value="ECO:0007669"/>
    <property type="project" value="UniProtKB-KW"/>
</dbReference>
<evidence type="ECO:0000256" key="3">
    <source>
        <dbReference type="ARBA" id="ARBA00012656"/>
    </source>
</evidence>
<keyword evidence="7" id="KW-0677">Repeat</keyword>
<dbReference type="GO" id="GO:0004663">
    <property type="term" value="F:Rab geranylgeranyltransferase activity"/>
    <property type="evidence" value="ECO:0007669"/>
    <property type="project" value="UniProtKB-UniRule"/>
</dbReference>
<evidence type="ECO:0000259" key="12">
    <source>
        <dbReference type="Pfam" id="PF00432"/>
    </source>
</evidence>
<gene>
    <name evidence="13" type="primary">BQ5605_C008g05079</name>
    <name evidence="13" type="ORF">BQ5605_C008G05079</name>
</gene>
<protein>
    <recommendedName>
        <fullName evidence="10 11">Geranylgeranyl transferase type-2 subunit beta</fullName>
        <ecNumber evidence="3 11">2.5.1.60</ecNumber>
    </recommendedName>
</protein>
<dbReference type="STRING" id="796604.A0A2X0PDS1"/>
<evidence type="ECO:0000313" key="14">
    <source>
        <dbReference type="Proteomes" id="UP000249464"/>
    </source>
</evidence>
<evidence type="ECO:0000256" key="10">
    <source>
        <dbReference type="ARBA" id="ARBA00069127"/>
    </source>
</evidence>
<dbReference type="EMBL" id="FQNC01000048">
    <property type="protein sequence ID" value="SGY79223.1"/>
    <property type="molecule type" value="Genomic_DNA"/>
</dbReference>
<evidence type="ECO:0000256" key="11">
    <source>
        <dbReference type="RuleBase" id="RU365076"/>
    </source>
</evidence>
<dbReference type="SUPFAM" id="SSF48239">
    <property type="entry name" value="Terpenoid cyclases/Protein prenyltransferases"/>
    <property type="match status" value="1"/>
</dbReference>
<keyword evidence="4 11" id="KW-0637">Prenyltransferase</keyword>
<evidence type="ECO:0000256" key="2">
    <source>
        <dbReference type="ARBA" id="ARBA00011355"/>
    </source>
</evidence>
<dbReference type="InterPro" id="IPR001330">
    <property type="entry name" value="Prenyltrans"/>
</dbReference>
<name>A0A2X0PDS1_9BASI</name>
<dbReference type="GO" id="GO:0005968">
    <property type="term" value="C:Rab-protein geranylgeranyltransferase complex"/>
    <property type="evidence" value="ECO:0007669"/>
    <property type="project" value="UniProtKB-UniRule"/>
</dbReference>
<dbReference type="CDD" id="cd02894">
    <property type="entry name" value="GGTase-II"/>
    <property type="match status" value="1"/>
</dbReference>
<comment type="cofactor">
    <cofactor evidence="11">
        <name>Zn(2+)</name>
        <dbReference type="ChEBI" id="CHEBI:29105"/>
    </cofactor>
    <text evidence="11">Binds 1 zinc ion per subunit.</text>
</comment>
<comment type="catalytic activity">
    <reaction evidence="9 11">
        <text>geranylgeranyl diphosphate + L-cysteinyl-[protein] = S-geranylgeranyl-L-cysteinyl-[protein] + diphosphate</text>
        <dbReference type="Rhea" id="RHEA:21240"/>
        <dbReference type="Rhea" id="RHEA-COMP:10131"/>
        <dbReference type="Rhea" id="RHEA-COMP:11537"/>
        <dbReference type="ChEBI" id="CHEBI:29950"/>
        <dbReference type="ChEBI" id="CHEBI:33019"/>
        <dbReference type="ChEBI" id="CHEBI:57533"/>
        <dbReference type="ChEBI" id="CHEBI:86021"/>
        <dbReference type="EC" id="2.5.1.60"/>
    </reaction>
</comment>
<reference evidence="13 14" key="1">
    <citation type="submission" date="2016-11" db="EMBL/GenBank/DDBJ databases">
        <authorList>
            <person name="Jaros S."/>
            <person name="Januszkiewicz K."/>
            <person name="Wedrychowicz H."/>
        </authorList>
    </citation>
    <scope>NUCLEOTIDE SEQUENCE [LARGE SCALE GENOMIC DNA]</scope>
</reference>
<organism evidence="13 14">
    <name type="scientific">Microbotryum silenes-dioicae</name>
    <dbReference type="NCBI Taxonomy" id="796604"/>
    <lineage>
        <taxon>Eukaryota</taxon>
        <taxon>Fungi</taxon>
        <taxon>Dikarya</taxon>
        <taxon>Basidiomycota</taxon>
        <taxon>Pucciniomycotina</taxon>
        <taxon>Microbotryomycetes</taxon>
        <taxon>Microbotryales</taxon>
        <taxon>Microbotryaceae</taxon>
        <taxon>Microbotryum</taxon>
    </lineage>
</organism>
<feature type="domain" description="Prenyltransferase alpha-alpha toroid" evidence="12">
    <location>
        <begin position="13"/>
        <end position="322"/>
    </location>
</feature>
<evidence type="ECO:0000256" key="8">
    <source>
        <dbReference type="ARBA" id="ARBA00022833"/>
    </source>
</evidence>
<dbReference type="InterPro" id="IPR026873">
    <property type="entry name" value="Ptb1"/>
</dbReference>
<dbReference type="Proteomes" id="UP000249464">
    <property type="component" value="Unassembled WGS sequence"/>
</dbReference>
<dbReference type="FunFam" id="1.50.10.20:FF:000012">
    <property type="entry name" value="Geranylgeranyl transferase type-2 subunit beta"/>
    <property type="match status" value="1"/>
</dbReference>
<evidence type="ECO:0000256" key="7">
    <source>
        <dbReference type="ARBA" id="ARBA00022737"/>
    </source>
</evidence>
<dbReference type="AlphaFoldDB" id="A0A2X0PDS1"/>
<dbReference type="PANTHER" id="PTHR11774">
    <property type="entry name" value="GERANYLGERANYL TRANSFERASE TYPE BETA SUBUNIT"/>
    <property type="match status" value="1"/>
</dbReference>
<proteinExistence type="inferred from homology"/>
<keyword evidence="6 11" id="KW-0479">Metal-binding</keyword>
<keyword evidence="8 11" id="KW-0862">Zinc</keyword>
<evidence type="ECO:0000256" key="5">
    <source>
        <dbReference type="ARBA" id="ARBA00022679"/>
    </source>
</evidence>
<evidence type="ECO:0000313" key="13">
    <source>
        <dbReference type="EMBL" id="SGY79223.1"/>
    </source>
</evidence>
<evidence type="ECO:0000256" key="9">
    <source>
        <dbReference type="ARBA" id="ARBA00047658"/>
    </source>
</evidence>
<dbReference type="Gene3D" id="1.50.10.20">
    <property type="match status" value="1"/>
</dbReference>